<feature type="transmembrane region" description="Helical" evidence="6">
    <location>
        <begin position="392"/>
        <end position="416"/>
    </location>
</feature>
<dbReference type="KEGG" id="tsu:Tresu_2084"/>
<feature type="transmembrane region" description="Helical" evidence="6">
    <location>
        <begin position="364"/>
        <end position="385"/>
    </location>
</feature>
<dbReference type="Proteomes" id="UP000006852">
    <property type="component" value="Chromosome"/>
</dbReference>
<dbReference type="OrthoDB" id="356563at2"/>
<dbReference type="eggNOG" id="COG0795">
    <property type="taxonomic scope" value="Bacteria"/>
</dbReference>
<name>F2NTG5_TRES6</name>
<evidence type="ECO:0000313" key="7">
    <source>
        <dbReference type="EMBL" id="AEB14954.1"/>
    </source>
</evidence>
<evidence type="ECO:0000256" key="1">
    <source>
        <dbReference type="ARBA" id="ARBA00004651"/>
    </source>
</evidence>
<evidence type="ECO:0000256" key="4">
    <source>
        <dbReference type="ARBA" id="ARBA00022989"/>
    </source>
</evidence>
<keyword evidence="8" id="KW-1185">Reference proteome</keyword>
<reference evidence="7 8" key="1">
    <citation type="journal article" date="2011" name="Stand. Genomic Sci.">
        <title>Complete genome sequence of Treponema succinifaciens type strain (6091).</title>
        <authorList>
            <person name="Han C."/>
            <person name="Gronow S."/>
            <person name="Teshima H."/>
            <person name="Lapidus A."/>
            <person name="Nolan M."/>
            <person name="Lucas S."/>
            <person name="Hammon N."/>
            <person name="Deshpande S."/>
            <person name="Cheng J.F."/>
            <person name="Zeytun A."/>
            <person name="Tapia R."/>
            <person name="Goodwin L."/>
            <person name="Pitluck S."/>
            <person name="Liolios K."/>
            <person name="Pagani I."/>
            <person name="Ivanova N."/>
            <person name="Mavromatis K."/>
            <person name="Mikhailova N."/>
            <person name="Huntemann M."/>
            <person name="Pati A."/>
            <person name="Chen A."/>
            <person name="Palaniappan K."/>
            <person name="Land M."/>
            <person name="Hauser L."/>
            <person name="Brambilla E.M."/>
            <person name="Rohde M."/>
            <person name="Goker M."/>
            <person name="Woyke T."/>
            <person name="Bristow J."/>
            <person name="Eisen J.A."/>
            <person name="Markowitz V."/>
            <person name="Hugenholtz P."/>
            <person name="Kyrpides N.C."/>
            <person name="Klenk H.P."/>
            <person name="Detter J.C."/>
        </authorList>
    </citation>
    <scope>NUCLEOTIDE SEQUENCE [LARGE SCALE GENOMIC DNA]</scope>
    <source>
        <strain evidence="8">ATCC 33096 / DSM 2489 / 6091</strain>
    </source>
</reference>
<evidence type="ECO:0000313" key="8">
    <source>
        <dbReference type="Proteomes" id="UP000006852"/>
    </source>
</evidence>
<evidence type="ECO:0000256" key="6">
    <source>
        <dbReference type="SAM" id="Phobius"/>
    </source>
</evidence>
<keyword evidence="4 6" id="KW-1133">Transmembrane helix</keyword>
<dbReference type="InterPro" id="IPR005495">
    <property type="entry name" value="LptG/LptF_permease"/>
</dbReference>
<keyword evidence="3 6" id="KW-0812">Transmembrane</keyword>
<feature type="transmembrane region" description="Helical" evidence="6">
    <location>
        <begin position="422"/>
        <end position="442"/>
    </location>
</feature>
<feature type="transmembrane region" description="Helical" evidence="6">
    <location>
        <begin position="177"/>
        <end position="196"/>
    </location>
</feature>
<dbReference type="Pfam" id="PF03739">
    <property type="entry name" value="LptF_LptG"/>
    <property type="match status" value="1"/>
</dbReference>
<evidence type="ECO:0000256" key="5">
    <source>
        <dbReference type="ARBA" id="ARBA00023136"/>
    </source>
</evidence>
<evidence type="ECO:0000256" key="3">
    <source>
        <dbReference type="ARBA" id="ARBA00022692"/>
    </source>
</evidence>
<protein>
    <submittedName>
        <fullName evidence="7">Permease YjgP/YjgQ family protein</fullName>
    </submittedName>
</protein>
<gene>
    <name evidence="7" type="ordered locus">Tresu_2084</name>
</gene>
<keyword evidence="5 6" id="KW-0472">Membrane</keyword>
<organism evidence="7 8">
    <name type="scientific">Treponema succinifaciens (strain ATCC 33096 / DSM 2489 / 6091)</name>
    <dbReference type="NCBI Taxonomy" id="869209"/>
    <lineage>
        <taxon>Bacteria</taxon>
        <taxon>Pseudomonadati</taxon>
        <taxon>Spirochaetota</taxon>
        <taxon>Spirochaetia</taxon>
        <taxon>Spirochaetales</taxon>
        <taxon>Treponemataceae</taxon>
        <taxon>Treponema</taxon>
    </lineage>
</organism>
<feature type="transmembrane region" description="Helical" evidence="6">
    <location>
        <begin position="91"/>
        <end position="111"/>
    </location>
</feature>
<dbReference type="EMBL" id="CP002631">
    <property type="protein sequence ID" value="AEB14954.1"/>
    <property type="molecule type" value="Genomic_DNA"/>
</dbReference>
<dbReference type="GO" id="GO:0043190">
    <property type="term" value="C:ATP-binding cassette (ABC) transporter complex"/>
    <property type="evidence" value="ECO:0007669"/>
    <property type="project" value="TreeGrafter"/>
</dbReference>
<sequence>MLAKKFFEFVYNKIDSAVVFARKQFAFSFLFFKRKFKKLKHFEFQRKIYTAGFSIGRKTDCVKMQAFFAKNIFKLNSVKSNILVRYIAKELLLYFLICFVFFFVVFFVNQILLLAETILKKRVPINSVLKLILYCLPNVISQSAPFATLVGFLMCLGRLVTDNEILIFRASGQRYSLILKSVLAMGLLISVFSFIMNDYFLPIGTLKYNRLFKQIIVSNPAIELESKSIKRMNDSTLVIGNVSKNNVSDIVLFDSEKDGVQRIIMAGNSDVKKSSTPGVIMQLDMNSPIVLSLDKSKTENYESISAEKLRLNIFEDSIISSSNGTSPREMTSWDLIKRIKKMKQENSSTKKRLNTFILECNKKFSVPFGSFFFALLAFPLALIFGKKDGQTLGLIFGIILSVLYWSATIIGQMFGIRGGYNGFWMMWTPNFVIGILGIILYIRLKKK</sequence>
<reference evidence="8" key="2">
    <citation type="submission" date="2011-04" db="EMBL/GenBank/DDBJ databases">
        <title>The complete genome of chromosome of Treponema succinifaciens DSM 2489.</title>
        <authorList>
            <person name="Lucas S."/>
            <person name="Copeland A."/>
            <person name="Lapidus A."/>
            <person name="Bruce D."/>
            <person name="Goodwin L."/>
            <person name="Pitluck S."/>
            <person name="Peters L."/>
            <person name="Kyrpides N."/>
            <person name="Mavromatis K."/>
            <person name="Ivanova N."/>
            <person name="Ovchinnikova G."/>
            <person name="Teshima H."/>
            <person name="Detter J.C."/>
            <person name="Tapia R."/>
            <person name="Han C."/>
            <person name="Land M."/>
            <person name="Hauser L."/>
            <person name="Markowitz V."/>
            <person name="Cheng J.-F."/>
            <person name="Hugenholtz P."/>
            <person name="Woyke T."/>
            <person name="Wu D."/>
            <person name="Gronow S."/>
            <person name="Wellnitz S."/>
            <person name="Brambilla E."/>
            <person name="Klenk H.-P."/>
            <person name="Eisen J.A."/>
        </authorList>
    </citation>
    <scope>NUCLEOTIDE SEQUENCE [LARGE SCALE GENOMIC DNA]</scope>
    <source>
        <strain evidence="8">ATCC 33096 / DSM 2489 / 6091</strain>
    </source>
</reference>
<dbReference type="GO" id="GO:0015920">
    <property type="term" value="P:lipopolysaccharide transport"/>
    <property type="evidence" value="ECO:0007669"/>
    <property type="project" value="TreeGrafter"/>
</dbReference>
<dbReference type="AlphaFoldDB" id="F2NTG5"/>
<evidence type="ECO:0000256" key="2">
    <source>
        <dbReference type="ARBA" id="ARBA00022475"/>
    </source>
</evidence>
<keyword evidence="2" id="KW-1003">Cell membrane</keyword>
<proteinExistence type="predicted"/>
<comment type="subcellular location">
    <subcellularLocation>
        <location evidence="1">Cell membrane</location>
        <topology evidence="1">Multi-pass membrane protein</topology>
    </subcellularLocation>
</comment>
<dbReference type="PANTHER" id="PTHR33529">
    <property type="entry name" value="SLR0882 PROTEIN-RELATED"/>
    <property type="match status" value="1"/>
</dbReference>
<dbReference type="HOGENOM" id="CLU_028799_3_0_12"/>
<feature type="transmembrane region" description="Helical" evidence="6">
    <location>
        <begin position="131"/>
        <end position="156"/>
    </location>
</feature>
<accession>F2NTG5</accession>
<dbReference type="PANTHER" id="PTHR33529:SF6">
    <property type="entry name" value="YJGP_YJGQ FAMILY PERMEASE"/>
    <property type="match status" value="1"/>
</dbReference>
<dbReference type="STRING" id="869209.Tresu_2084"/>